<dbReference type="EMBL" id="BAAALF010000050">
    <property type="protein sequence ID" value="GAA1239673.1"/>
    <property type="molecule type" value="Genomic_DNA"/>
</dbReference>
<feature type="transmembrane region" description="Helical" evidence="8">
    <location>
        <begin position="252"/>
        <end position="272"/>
    </location>
</feature>
<reference evidence="10" key="1">
    <citation type="journal article" date="2019" name="Int. J. Syst. Evol. Microbiol.">
        <title>The Global Catalogue of Microorganisms (GCM) 10K type strain sequencing project: providing services to taxonomists for standard genome sequencing and annotation.</title>
        <authorList>
            <consortium name="The Broad Institute Genomics Platform"/>
            <consortium name="The Broad Institute Genome Sequencing Center for Infectious Disease"/>
            <person name="Wu L."/>
            <person name="Ma J."/>
        </authorList>
    </citation>
    <scope>NUCLEOTIDE SEQUENCE [LARGE SCALE GENOMIC DNA]</scope>
    <source>
        <strain evidence="10">JCM 13004</strain>
    </source>
</reference>
<proteinExistence type="inferred from homology"/>
<evidence type="ECO:0000256" key="4">
    <source>
        <dbReference type="ARBA" id="ARBA00022692"/>
    </source>
</evidence>
<evidence type="ECO:0000256" key="5">
    <source>
        <dbReference type="ARBA" id="ARBA00022989"/>
    </source>
</evidence>
<evidence type="ECO:0000256" key="1">
    <source>
        <dbReference type="ARBA" id="ARBA00004651"/>
    </source>
</evidence>
<keyword evidence="10" id="KW-1185">Reference proteome</keyword>
<dbReference type="Pfam" id="PF09594">
    <property type="entry name" value="GT87"/>
    <property type="match status" value="1"/>
</dbReference>
<keyword evidence="4 8" id="KW-0812">Transmembrane</keyword>
<dbReference type="Proteomes" id="UP001500037">
    <property type="component" value="Unassembled WGS sequence"/>
</dbReference>
<protein>
    <recommendedName>
        <fullName evidence="11">Alpha-1,2-mannosyltransferase</fullName>
    </recommendedName>
</protein>
<comment type="subcellular location">
    <subcellularLocation>
        <location evidence="1">Cell membrane</location>
        <topology evidence="1">Multi-pass membrane protein</topology>
    </subcellularLocation>
</comment>
<evidence type="ECO:0000313" key="10">
    <source>
        <dbReference type="Proteomes" id="UP001500037"/>
    </source>
</evidence>
<evidence type="ECO:0000256" key="3">
    <source>
        <dbReference type="ARBA" id="ARBA00022679"/>
    </source>
</evidence>
<comment type="similarity">
    <text evidence="7">Belongs to the glycosyltransferase 87 family.</text>
</comment>
<keyword evidence="3" id="KW-0808">Transferase</keyword>
<sequence>MLRHAAWLLGLSLLVHLVLTLTATDMFDLRVYYRAAPHVLSGSLYDFQLVRADPGALPLPFTYPPFAALLFLPLAALPWWAAAGIWHLLSLLSLVLLIRGAARMLPEGTARPTRDQLTLWTAGALWLEPVRHTFNLGQISLILGAVVLTAVGHRRPVVAGLGVGLAAGIKLTPAACGLYFLAARKWAAAAWSAAAFAATVGLAWLLAPADSAQFWFHALRDTGRIGHLESPENQSLRGALTRFVGHDIGFAAPWWIAAALVTVAAGLALRTAARRGDTLAMVITAQLLGLLLCPISWSHHWVWILPTLIWLVHGPLARAAWCRVAAAAWLVATATWAVPLTGVVTNLNPAATARTPWYLLGPSWIYPLCALLTFAAIALGRGDGESAQSASAATALANPDQAAVVKVSAGP</sequence>
<keyword evidence="2" id="KW-1003">Cell membrane</keyword>
<evidence type="ECO:0000256" key="2">
    <source>
        <dbReference type="ARBA" id="ARBA00022475"/>
    </source>
</evidence>
<dbReference type="InterPro" id="IPR018584">
    <property type="entry name" value="GT87"/>
</dbReference>
<feature type="transmembrane region" description="Helical" evidence="8">
    <location>
        <begin position="188"/>
        <end position="207"/>
    </location>
</feature>
<keyword evidence="6 8" id="KW-0472">Membrane</keyword>
<keyword evidence="5 8" id="KW-1133">Transmembrane helix</keyword>
<gene>
    <name evidence="9" type="ORF">GCM10009665_32980</name>
</gene>
<feature type="transmembrane region" description="Helical" evidence="8">
    <location>
        <begin position="79"/>
        <end position="98"/>
    </location>
</feature>
<evidence type="ECO:0008006" key="11">
    <source>
        <dbReference type="Google" id="ProtNLM"/>
    </source>
</evidence>
<feature type="transmembrane region" description="Helical" evidence="8">
    <location>
        <begin position="328"/>
        <end position="345"/>
    </location>
</feature>
<evidence type="ECO:0000256" key="7">
    <source>
        <dbReference type="ARBA" id="ARBA00024033"/>
    </source>
</evidence>
<evidence type="ECO:0000256" key="8">
    <source>
        <dbReference type="SAM" id="Phobius"/>
    </source>
</evidence>
<accession>A0ABP4GV41</accession>
<feature type="transmembrane region" description="Helical" evidence="8">
    <location>
        <begin position="279"/>
        <end position="297"/>
    </location>
</feature>
<feature type="transmembrane region" description="Helical" evidence="8">
    <location>
        <begin position="157"/>
        <end position="181"/>
    </location>
</feature>
<evidence type="ECO:0000256" key="6">
    <source>
        <dbReference type="ARBA" id="ARBA00023136"/>
    </source>
</evidence>
<name>A0ABP4GV41_9ACTN</name>
<feature type="transmembrane region" description="Helical" evidence="8">
    <location>
        <begin position="357"/>
        <end position="379"/>
    </location>
</feature>
<comment type="caution">
    <text evidence="9">The sequence shown here is derived from an EMBL/GenBank/DDBJ whole genome shotgun (WGS) entry which is preliminary data.</text>
</comment>
<organism evidence="9 10">
    <name type="scientific">Kitasatospora nipponensis</name>
    <dbReference type="NCBI Taxonomy" id="258049"/>
    <lineage>
        <taxon>Bacteria</taxon>
        <taxon>Bacillati</taxon>
        <taxon>Actinomycetota</taxon>
        <taxon>Actinomycetes</taxon>
        <taxon>Kitasatosporales</taxon>
        <taxon>Streptomycetaceae</taxon>
        <taxon>Kitasatospora</taxon>
    </lineage>
</organism>
<feature type="transmembrane region" description="Helical" evidence="8">
    <location>
        <begin position="133"/>
        <end position="151"/>
    </location>
</feature>
<evidence type="ECO:0000313" key="9">
    <source>
        <dbReference type="EMBL" id="GAA1239673.1"/>
    </source>
</evidence>